<comment type="caution">
    <text evidence="2">The sequence shown here is derived from an EMBL/GenBank/DDBJ whole genome shotgun (WGS) entry which is preliminary data.</text>
</comment>
<organism evidence="2 3">
    <name type="scientific">Kribbella pratensis</name>
    <dbReference type="NCBI Taxonomy" id="2512112"/>
    <lineage>
        <taxon>Bacteria</taxon>
        <taxon>Bacillati</taxon>
        <taxon>Actinomycetota</taxon>
        <taxon>Actinomycetes</taxon>
        <taxon>Propionibacteriales</taxon>
        <taxon>Kribbellaceae</taxon>
        <taxon>Kribbella</taxon>
    </lineage>
</organism>
<proteinExistence type="predicted"/>
<dbReference type="Proteomes" id="UP000295060">
    <property type="component" value="Unassembled WGS sequence"/>
</dbReference>
<name>A0ABY2FID6_9ACTN</name>
<keyword evidence="1" id="KW-0732">Signal</keyword>
<evidence type="ECO:0000313" key="2">
    <source>
        <dbReference type="EMBL" id="TDW92871.1"/>
    </source>
</evidence>
<sequence>MLSKRRVALTMAGLSLAAAAAVPLTADATTPRPESFRAAGKAAATLPTTAAQAATTACGVAVGAVNATGTAGGYHITATKPPTVANLSQYKLSGVRASSTWYEESDRSTDAYYGMILQGANLYAATTIYTGTATTPTVHATKLGTGWSGFSQITDSNYVYGANQHYFLYGLHANGSIYRYKVSSAPKAYGSAPGFSSVRAMTLIAETAAYDTLLVTTRGGQMYTVRIPVTAPMKPIVTQVRAGGFGGYEELIAQRCGATSTLLTAFDRDTNLATVYAVGRTTGPTTPIRSFGSFKTTFGANVNFLLTGAYGPQRLGD</sequence>
<feature type="chain" id="PRO_5047035913" evidence="1">
    <location>
        <begin position="21"/>
        <end position="317"/>
    </location>
</feature>
<evidence type="ECO:0000256" key="1">
    <source>
        <dbReference type="SAM" id="SignalP"/>
    </source>
</evidence>
<feature type="signal peptide" evidence="1">
    <location>
        <begin position="1"/>
        <end position="20"/>
    </location>
</feature>
<keyword evidence="3" id="KW-1185">Reference proteome</keyword>
<evidence type="ECO:0000313" key="3">
    <source>
        <dbReference type="Proteomes" id="UP000295060"/>
    </source>
</evidence>
<gene>
    <name evidence="2" type="ORF">EV137_0136</name>
</gene>
<accession>A0ABY2FID6</accession>
<dbReference type="EMBL" id="SODU01000001">
    <property type="protein sequence ID" value="TDW92871.1"/>
    <property type="molecule type" value="Genomic_DNA"/>
</dbReference>
<protein>
    <submittedName>
        <fullName evidence="2">Uncharacterized protein</fullName>
    </submittedName>
</protein>
<reference evidence="2 3" key="1">
    <citation type="submission" date="2019-03" db="EMBL/GenBank/DDBJ databases">
        <title>Genomic Encyclopedia of Type Strains, Phase III (KMG-III): the genomes of soil and plant-associated and newly described type strains.</title>
        <authorList>
            <person name="Whitman W."/>
        </authorList>
    </citation>
    <scope>NUCLEOTIDE SEQUENCE [LARGE SCALE GENOMIC DNA]</scope>
    <source>
        <strain evidence="2 3">VKMAc-2574</strain>
    </source>
</reference>